<evidence type="ECO:0000313" key="3">
    <source>
        <dbReference type="Proteomes" id="UP000266841"/>
    </source>
</evidence>
<dbReference type="OrthoDB" id="49001at2759"/>
<reference evidence="2 3" key="1">
    <citation type="journal article" date="2012" name="Genome Biol.">
        <title>Genome and low-iron response of an oceanic diatom adapted to chronic iron limitation.</title>
        <authorList>
            <person name="Lommer M."/>
            <person name="Specht M."/>
            <person name="Roy A.S."/>
            <person name="Kraemer L."/>
            <person name="Andreson R."/>
            <person name="Gutowska M.A."/>
            <person name="Wolf J."/>
            <person name="Bergner S.V."/>
            <person name="Schilhabel M.B."/>
            <person name="Klostermeier U.C."/>
            <person name="Beiko R.G."/>
            <person name="Rosenstiel P."/>
            <person name="Hippler M."/>
            <person name="Laroche J."/>
        </authorList>
    </citation>
    <scope>NUCLEOTIDE SEQUENCE [LARGE SCALE GENOMIC DNA]</scope>
    <source>
        <strain evidence="2 3">CCMP1005</strain>
    </source>
</reference>
<dbReference type="EMBL" id="AGNL01003303">
    <property type="protein sequence ID" value="EJK74873.1"/>
    <property type="molecule type" value="Genomic_DNA"/>
</dbReference>
<comment type="caution">
    <text evidence="2">The sequence shown here is derived from an EMBL/GenBank/DDBJ whole genome shotgun (WGS) entry which is preliminary data.</text>
</comment>
<evidence type="ECO:0000256" key="1">
    <source>
        <dbReference type="SAM" id="MobiDB-lite"/>
    </source>
</evidence>
<dbReference type="Proteomes" id="UP000266841">
    <property type="component" value="Unassembled WGS sequence"/>
</dbReference>
<protein>
    <submittedName>
        <fullName evidence="2">Uncharacterized protein</fullName>
    </submittedName>
</protein>
<keyword evidence="3" id="KW-1185">Reference proteome</keyword>
<name>K0T7U9_THAOC</name>
<accession>K0T7U9</accession>
<sequence length="62" mass="6433">MAGRNDEEAALLARLQAQFGDIDMSEVISQGAPPSAAGVDEDDESSSAAAEPSPEELAAWQE</sequence>
<gene>
    <name evidence="2" type="ORF">THAOC_03425</name>
</gene>
<feature type="non-terminal residue" evidence="2">
    <location>
        <position position="62"/>
    </location>
</feature>
<evidence type="ECO:0000313" key="2">
    <source>
        <dbReference type="EMBL" id="EJK74873.1"/>
    </source>
</evidence>
<organism evidence="2 3">
    <name type="scientific">Thalassiosira oceanica</name>
    <name type="common">Marine diatom</name>
    <dbReference type="NCBI Taxonomy" id="159749"/>
    <lineage>
        <taxon>Eukaryota</taxon>
        <taxon>Sar</taxon>
        <taxon>Stramenopiles</taxon>
        <taxon>Ochrophyta</taxon>
        <taxon>Bacillariophyta</taxon>
        <taxon>Coscinodiscophyceae</taxon>
        <taxon>Thalassiosirophycidae</taxon>
        <taxon>Thalassiosirales</taxon>
        <taxon>Thalassiosiraceae</taxon>
        <taxon>Thalassiosira</taxon>
    </lineage>
</organism>
<dbReference type="AlphaFoldDB" id="K0T7U9"/>
<feature type="region of interest" description="Disordered" evidence="1">
    <location>
        <begin position="24"/>
        <end position="62"/>
    </location>
</feature>
<feature type="compositionally biased region" description="Low complexity" evidence="1">
    <location>
        <begin position="46"/>
        <end position="62"/>
    </location>
</feature>
<proteinExistence type="predicted"/>